<evidence type="ECO:0000313" key="11">
    <source>
        <dbReference type="Proteomes" id="UP000187367"/>
    </source>
</evidence>
<dbReference type="GO" id="GO:0071973">
    <property type="term" value="P:bacterial-type flagellum-dependent cell motility"/>
    <property type="evidence" value="ECO:0007669"/>
    <property type="project" value="UniProtKB-UniRule"/>
</dbReference>
<keyword evidence="11" id="KW-1185">Reference proteome</keyword>
<dbReference type="RefSeq" id="WP_076760526.1">
    <property type="nucleotide sequence ID" value="NZ_CP133085.1"/>
</dbReference>
<dbReference type="GO" id="GO:0006935">
    <property type="term" value="P:chemotaxis"/>
    <property type="evidence" value="ECO:0007669"/>
    <property type="project" value="UniProtKB-KW"/>
</dbReference>
<dbReference type="Pfam" id="PF01052">
    <property type="entry name" value="FliMN_C"/>
    <property type="match status" value="1"/>
</dbReference>
<dbReference type="NCBIfam" id="NF005995">
    <property type="entry name" value="PRK08119.1"/>
    <property type="match status" value="1"/>
</dbReference>
<evidence type="ECO:0000256" key="4">
    <source>
        <dbReference type="ARBA" id="ARBA00022779"/>
    </source>
</evidence>
<dbReference type="SUPFAM" id="SSF103039">
    <property type="entry name" value="CheC-like"/>
    <property type="match status" value="1"/>
</dbReference>
<evidence type="ECO:0000256" key="7">
    <source>
        <dbReference type="SAM" id="MobiDB-lite"/>
    </source>
</evidence>
<dbReference type="InterPro" id="IPR007597">
    <property type="entry name" value="CheC"/>
</dbReference>
<keyword evidence="3 6" id="KW-0145">Chemotaxis</keyword>
<keyword evidence="4 6" id="KW-0283">Flagellar rotation</keyword>
<protein>
    <recommendedName>
        <fullName evidence="6">Flagellar motor switch protein FliN</fullName>
    </recommendedName>
</protein>
<comment type="function">
    <text evidence="6">FliN is one of three proteins (FliG, FliN, FliM) that form the rotor-mounted switch complex (C ring), located at the base of the basal body. This complex interacts with the CheY and CheZ chemotaxis proteins, in addition to contacting components of the motor that determine the direction of flagellar rotation.</text>
</comment>
<evidence type="ECO:0000256" key="3">
    <source>
        <dbReference type="ARBA" id="ARBA00022500"/>
    </source>
</evidence>
<dbReference type="GeneID" id="92789690"/>
<accession>A0A1R1RZA6</accession>
<dbReference type="InterPro" id="IPR001172">
    <property type="entry name" value="FliN_T3SS_HrcQb"/>
</dbReference>
<sequence>MENNNRLSQDEIDALLKGGDDNNGEQPESGLSPMEQDTIGEIGNISFGSSATALSTLLNQKVEITTPTVTVVERSQLNEEFPHPYVSIGVSYTEGFSGNNLLVIKQDDAAIIADLMMGGDGTNADPSLGEIHLSAVQEAMNQMMGSAATSMSTVFSKKIDISPPEVDLLDVKEGEGTDHIPEEDPLVKVSFRLKVGKLIDSHIMQLYPLTFAKDLIDELTNQDSGEQPVQTEEAPPVQEKAAASAAPTPTPSPKKEPAPKRQGTTKVSEPVQVTPAEFASFDSQAEAQPHLNNLDMLMDIPLSVTVELGRTNRSVKEVLELSSGSIIELDKLAGEPVDILVNQRVVAKGEVVVIDENFGVRVTDILSQAERINKLR</sequence>
<accession>A0A1R1QUG6</accession>
<evidence type="ECO:0000256" key="2">
    <source>
        <dbReference type="ARBA" id="ARBA00022475"/>
    </source>
</evidence>
<keyword evidence="5 6" id="KW-0472">Membrane</keyword>
<dbReference type="Proteomes" id="UP000187367">
    <property type="component" value="Unassembled WGS sequence"/>
</dbReference>
<dbReference type="GO" id="GO:0009425">
    <property type="term" value="C:bacterial-type flagellum basal body"/>
    <property type="evidence" value="ECO:0007669"/>
    <property type="project" value="UniProtKB-SubCell"/>
</dbReference>
<feature type="domain" description="CheC-like protein" evidence="9">
    <location>
        <begin position="34"/>
        <end position="70"/>
    </location>
</feature>
<dbReference type="InterPro" id="IPR036429">
    <property type="entry name" value="SpoA-like_sf"/>
</dbReference>
<reference evidence="10 11" key="1">
    <citation type="submission" date="2017-01" db="EMBL/GenBank/DDBJ databases">
        <title>Bacillus phylogenomics.</title>
        <authorList>
            <person name="Dunlap C."/>
        </authorList>
    </citation>
    <scope>NUCLEOTIDE SEQUENCE [LARGE SCALE GENOMIC DNA]</scope>
    <source>
        <strain evidence="10 11">NRRL B-41282</strain>
    </source>
</reference>
<keyword evidence="6" id="KW-0975">Bacterial flagellum</keyword>
<dbReference type="NCBIfam" id="TIGR02480">
    <property type="entry name" value="fliN"/>
    <property type="match status" value="1"/>
</dbReference>
<comment type="similarity">
    <text evidence="1 6">Belongs to the FliN/MopA/SpaO family.</text>
</comment>
<dbReference type="EMBL" id="MTJL01000007">
    <property type="protein sequence ID" value="OMI08287.1"/>
    <property type="molecule type" value="Genomic_DNA"/>
</dbReference>
<dbReference type="OrthoDB" id="9773459at2"/>
<gene>
    <name evidence="10" type="ORF">BW143_04370</name>
</gene>
<name>A0A1R1RZA6_9BACI</name>
<dbReference type="InterPro" id="IPR001543">
    <property type="entry name" value="FliN-like_C"/>
</dbReference>
<evidence type="ECO:0000256" key="5">
    <source>
        <dbReference type="ARBA" id="ARBA00023136"/>
    </source>
</evidence>
<organism evidence="10 11">
    <name type="scientific">Bacillus swezeyi</name>
    <dbReference type="NCBI Taxonomy" id="1925020"/>
    <lineage>
        <taxon>Bacteria</taxon>
        <taxon>Bacillati</taxon>
        <taxon>Bacillota</taxon>
        <taxon>Bacilli</taxon>
        <taxon>Bacillales</taxon>
        <taxon>Bacillaceae</taxon>
        <taxon>Bacillus</taxon>
    </lineage>
</organism>
<proteinExistence type="inferred from homology"/>
<feature type="domain" description="Flagellar motor switch protein FliN-like C-terminal" evidence="8">
    <location>
        <begin position="296"/>
        <end position="366"/>
    </location>
</feature>
<feature type="domain" description="CheC-like protein" evidence="9">
    <location>
        <begin position="131"/>
        <end position="166"/>
    </location>
</feature>
<keyword evidence="2 6" id="KW-1003">Cell membrane</keyword>
<evidence type="ECO:0000259" key="9">
    <source>
        <dbReference type="Pfam" id="PF04509"/>
    </source>
</evidence>
<dbReference type="InterPro" id="IPR051469">
    <property type="entry name" value="FliN/MopA/SpaO"/>
</dbReference>
<dbReference type="PRINTS" id="PR00956">
    <property type="entry name" value="FLGMOTORFLIN"/>
</dbReference>
<dbReference type="InterPro" id="IPR012826">
    <property type="entry name" value="FliN"/>
</dbReference>
<keyword evidence="10" id="KW-0282">Flagellum</keyword>
<dbReference type="PANTHER" id="PTHR43484">
    <property type="match status" value="1"/>
</dbReference>
<dbReference type="Gene3D" id="3.40.1550.10">
    <property type="entry name" value="CheC-like"/>
    <property type="match status" value="1"/>
</dbReference>
<dbReference type="GO" id="GO:0003774">
    <property type="term" value="F:cytoskeletal motor activity"/>
    <property type="evidence" value="ECO:0007669"/>
    <property type="project" value="UniProtKB-UniRule"/>
</dbReference>
<keyword evidence="10" id="KW-0969">Cilium</keyword>
<comment type="caution">
    <text evidence="10">The sequence shown here is derived from an EMBL/GenBank/DDBJ whole genome shotgun (WGS) entry which is preliminary data.</text>
</comment>
<dbReference type="Gene3D" id="2.30.330.10">
    <property type="entry name" value="SpoA-like"/>
    <property type="match status" value="1"/>
</dbReference>
<dbReference type="GO" id="GO:0005886">
    <property type="term" value="C:plasma membrane"/>
    <property type="evidence" value="ECO:0007669"/>
    <property type="project" value="UniProtKB-SubCell"/>
</dbReference>
<comment type="subcellular location">
    <subcellularLocation>
        <location evidence="6">Cell membrane</location>
        <topology evidence="6">Peripheral membrane protein</topology>
        <orientation evidence="6">Cytoplasmic side</orientation>
    </subcellularLocation>
    <subcellularLocation>
        <location evidence="6">Bacterial flagellum basal body</location>
    </subcellularLocation>
</comment>
<evidence type="ECO:0000313" key="10">
    <source>
        <dbReference type="EMBL" id="OMI08287.1"/>
    </source>
</evidence>
<keyword evidence="10" id="KW-0966">Cell projection</keyword>
<dbReference type="PANTHER" id="PTHR43484:SF1">
    <property type="entry name" value="FLAGELLAR MOTOR SWITCH PROTEIN FLIN"/>
    <property type="match status" value="1"/>
</dbReference>
<dbReference type="GO" id="GO:0016787">
    <property type="term" value="F:hydrolase activity"/>
    <property type="evidence" value="ECO:0007669"/>
    <property type="project" value="InterPro"/>
</dbReference>
<evidence type="ECO:0000256" key="1">
    <source>
        <dbReference type="ARBA" id="ARBA00009226"/>
    </source>
</evidence>
<dbReference type="Pfam" id="PF04509">
    <property type="entry name" value="CheC"/>
    <property type="match status" value="2"/>
</dbReference>
<dbReference type="InterPro" id="IPR028976">
    <property type="entry name" value="CheC-like_sf"/>
</dbReference>
<dbReference type="AlphaFoldDB" id="A0A1R1RZA6"/>
<feature type="region of interest" description="Disordered" evidence="7">
    <location>
        <begin position="222"/>
        <end position="271"/>
    </location>
</feature>
<evidence type="ECO:0000259" key="8">
    <source>
        <dbReference type="Pfam" id="PF01052"/>
    </source>
</evidence>
<evidence type="ECO:0000256" key="6">
    <source>
        <dbReference type="RuleBase" id="RU362074"/>
    </source>
</evidence>
<dbReference type="SUPFAM" id="SSF101801">
    <property type="entry name" value="Surface presentation of antigens (SPOA)"/>
    <property type="match status" value="1"/>
</dbReference>
<dbReference type="CDD" id="cd17907">
    <property type="entry name" value="FliY_FliN-Y"/>
    <property type="match status" value="1"/>
</dbReference>
<feature type="region of interest" description="Disordered" evidence="7">
    <location>
        <begin position="1"/>
        <end position="36"/>
    </location>
</feature>